<dbReference type="AlphaFoldDB" id="A0AA88H1X8"/>
<dbReference type="Proteomes" id="UP001187531">
    <property type="component" value="Unassembled WGS sequence"/>
</dbReference>
<dbReference type="Gene3D" id="1.10.555.10">
    <property type="entry name" value="Rho GTPase activation protein"/>
    <property type="match status" value="1"/>
</dbReference>
<evidence type="ECO:0000259" key="1">
    <source>
        <dbReference type="PROSITE" id="PS50238"/>
    </source>
</evidence>
<evidence type="ECO:0000313" key="3">
    <source>
        <dbReference type="Proteomes" id="UP001187531"/>
    </source>
</evidence>
<dbReference type="SUPFAM" id="SSF48350">
    <property type="entry name" value="GTPase activation domain, GAP"/>
    <property type="match status" value="1"/>
</dbReference>
<protein>
    <recommendedName>
        <fullName evidence="1">Rho-GAP domain-containing protein</fullName>
    </recommendedName>
</protein>
<sequence length="244" mass="28271">MRCVETIESQLNANPSLDGSKVYLTTVLTKDMRQIKADIEKSLDHFKLKQLDTHIVANVLKKYLRELLDPVIPTHWYEKFIELAKGEFIEVNPSVNCFPVRDKGNFTIFGDVTIDIVCSGNTKNIVLHINDIDAHEETIQVSGEGLEGILVHHTYFDKITQFFTIYLSDELKAGMQLSLTMSYLAKLNRLGGFYRSSYFDENHNISSIYYDNMDGLRLVMMKSFSTQHSRCKSKHFMHFYYSWN</sequence>
<dbReference type="SUPFAM" id="SSF63737">
    <property type="entry name" value="Leukotriene A4 hydrolase N-terminal domain"/>
    <property type="match status" value="1"/>
</dbReference>
<dbReference type="EMBL" id="JAVRJZ010000213">
    <property type="protein sequence ID" value="KAK2702638.1"/>
    <property type="molecule type" value="Genomic_DNA"/>
</dbReference>
<feature type="domain" description="Rho-GAP" evidence="1">
    <location>
        <begin position="1"/>
        <end position="188"/>
    </location>
</feature>
<accession>A0AA88H1X8</accession>
<comment type="caution">
    <text evidence="2">The sequence shown here is derived from an EMBL/GenBank/DDBJ whole genome shotgun (WGS) entry which is preliminary data.</text>
</comment>
<dbReference type="Pfam" id="PF17900">
    <property type="entry name" value="Peptidase_M1_N"/>
    <property type="match status" value="1"/>
</dbReference>
<dbReference type="InterPro" id="IPR042097">
    <property type="entry name" value="Aminopeptidase_N-like_N_sf"/>
</dbReference>
<dbReference type="InterPro" id="IPR008936">
    <property type="entry name" value="Rho_GTPase_activation_prot"/>
</dbReference>
<dbReference type="InterPro" id="IPR000198">
    <property type="entry name" value="RhoGAP_dom"/>
</dbReference>
<dbReference type="Pfam" id="PF00620">
    <property type="entry name" value="RhoGAP"/>
    <property type="match status" value="1"/>
</dbReference>
<proteinExistence type="predicted"/>
<gene>
    <name evidence="2" type="ORF">QYM36_018755</name>
</gene>
<dbReference type="PROSITE" id="PS50238">
    <property type="entry name" value="RHOGAP"/>
    <property type="match status" value="1"/>
</dbReference>
<organism evidence="2 3">
    <name type="scientific">Artemia franciscana</name>
    <name type="common">Brine shrimp</name>
    <name type="synonym">Artemia sanfranciscana</name>
    <dbReference type="NCBI Taxonomy" id="6661"/>
    <lineage>
        <taxon>Eukaryota</taxon>
        <taxon>Metazoa</taxon>
        <taxon>Ecdysozoa</taxon>
        <taxon>Arthropoda</taxon>
        <taxon>Crustacea</taxon>
        <taxon>Branchiopoda</taxon>
        <taxon>Anostraca</taxon>
        <taxon>Artemiidae</taxon>
        <taxon>Artemia</taxon>
    </lineage>
</organism>
<dbReference type="GO" id="GO:0007165">
    <property type="term" value="P:signal transduction"/>
    <property type="evidence" value="ECO:0007669"/>
    <property type="project" value="InterPro"/>
</dbReference>
<dbReference type="Gene3D" id="2.60.40.1730">
    <property type="entry name" value="tricorn interacting facor f3 domain"/>
    <property type="match status" value="1"/>
</dbReference>
<evidence type="ECO:0000313" key="2">
    <source>
        <dbReference type="EMBL" id="KAK2702638.1"/>
    </source>
</evidence>
<name>A0AA88H1X8_ARTSF</name>
<keyword evidence="3" id="KW-1185">Reference proteome</keyword>
<dbReference type="InterPro" id="IPR045357">
    <property type="entry name" value="Aminopeptidase_N-like_N"/>
</dbReference>
<reference evidence="2" key="1">
    <citation type="submission" date="2023-07" db="EMBL/GenBank/DDBJ databases">
        <title>Chromosome-level genome assembly of Artemia franciscana.</title>
        <authorList>
            <person name="Jo E."/>
        </authorList>
    </citation>
    <scope>NUCLEOTIDE SEQUENCE</scope>
    <source>
        <tissue evidence="2">Whole body</tissue>
    </source>
</reference>